<protein>
    <submittedName>
        <fullName evidence="3">Nucleotide-binding universal stress protein, UspA family</fullName>
    </submittedName>
</protein>
<dbReference type="PRINTS" id="PR01438">
    <property type="entry name" value="UNVRSLSTRESS"/>
</dbReference>
<dbReference type="Pfam" id="PF00582">
    <property type="entry name" value="Usp"/>
    <property type="match status" value="1"/>
</dbReference>
<accession>A0A1I4F587</accession>
<dbReference type="PANTHER" id="PTHR46268">
    <property type="entry name" value="STRESS RESPONSE PROTEIN NHAX"/>
    <property type="match status" value="1"/>
</dbReference>
<dbReference type="OrthoDB" id="9792500at2"/>
<dbReference type="EMBL" id="FOSZ01000005">
    <property type="protein sequence ID" value="SFL11561.1"/>
    <property type="molecule type" value="Genomic_DNA"/>
</dbReference>
<dbReference type="CDD" id="cd00293">
    <property type="entry name" value="USP-like"/>
    <property type="match status" value="1"/>
</dbReference>
<gene>
    <name evidence="3" type="ORF">SAMN04488036_105132</name>
</gene>
<dbReference type="AlphaFoldDB" id="A0A1I4F587"/>
<dbReference type="Proteomes" id="UP000198851">
    <property type="component" value="Unassembled WGS sequence"/>
</dbReference>
<dbReference type="SUPFAM" id="SSF52402">
    <property type="entry name" value="Adenine nucleotide alpha hydrolases-like"/>
    <property type="match status" value="1"/>
</dbReference>
<reference evidence="4" key="1">
    <citation type="submission" date="2016-10" db="EMBL/GenBank/DDBJ databases">
        <authorList>
            <person name="Varghese N."/>
            <person name="Submissions S."/>
        </authorList>
    </citation>
    <scope>NUCLEOTIDE SEQUENCE [LARGE SCALE GENOMIC DNA]</scope>
    <source>
        <strain evidence="4">DSM 28453</strain>
    </source>
</reference>
<comment type="similarity">
    <text evidence="1">Belongs to the universal stress protein A family.</text>
</comment>
<dbReference type="Gene3D" id="3.40.50.620">
    <property type="entry name" value="HUPs"/>
    <property type="match status" value="1"/>
</dbReference>
<dbReference type="STRING" id="1280847.SAMN04488036_105132"/>
<dbReference type="InterPro" id="IPR006016">
    <property type="entry name" value="UspA"/>
</dbReference>
<dbReference type="RefSeq" id="WP_093324327.1">
    <property type="nucleotide sequence ID" value="NZ_FOSZ01000005.1"/>
</dbReference>
<evidence type="ECO:0000313" key="4">
    <source>
        <dbReference type="Proteomes" id="UP000198851"/>
    </source>
</evidence>
<feature type="domain" description="UspA" evidence="2">
    <location>
        <begin position="1"/>
        <end position="135"/>
    </location>
</feature>
<dbReference type="InterPro" id="IPR014729">
    <property type="entry name" value="Rossmann-like_a/b/a_fold"/>
</dbReference>
<sequence length="135" mass="14445">MYTHILVPVSFDEDHNTAAAVAVAGQLVSEGAKVTLLHVMQQVPKYAANYIPRGFQNEARQAISESLTTIGADLANVEGVVVEGPVGKTILKWAEAHEVDCVIVASHKPSMQDVLLGSTATHVARHARCAVHLVR</sequence>
<evidence type="ECO:0000259" key="2">
    <source>
        <dbReference type="Pfam" id="PF00582"/>
    </source>
</evidence>
<dbReference type="PANTHER" id="PTHR46268:SF6">
    <property type="entry name" value="UNIVERSAL STRESS PROTEIN UP12"/>
    <property type="match status" value="1"/>
</dbReference>
<name>A0A1I4F587_9RHOB</name>
<evidence type="ECO:0000256" key="1">
    <source>
        <dbReference type="ARBA" id="ARBA00008791"/>
    </source>
</evidence>
<organism evidence="3 4">
    <name type="scientific">Shimia haliotis</name>
    <dbReference type="NCBI Taxonomy" id="1280847"/>
    <lineage>
        <taxon>Bacteria</taxon>
        <taxon>Pseudomonadati</taxon>
        <taxon>Pseudomonadota</taxon>
        <taxon>Alphaproteobacteria</taxon>
        <taxon>Rhodobacterales</taxon>
        <taxon>Roseobacteraceae</taxon>
    </lineage>
</organism>
<evidence type="ECO:0000313" key="3">
    <source>
        <dbReference type="EMBL" id="SFL11561.1"/>
    </source>
</evidence>
<proteinExistence type="inferred from homology"/>
<dbReference type="InterPro" id="IPR006015">
    <property type="entry name" value="Universal_stress_UspA"/>
</dbReference>
<keyword evidence="4" id="KW-1185">Reference proteome</keyword>